<dbReference type="AlphaFoldDB" id="A0A8G0LLV9"/>
<proteinExistence type="predicted"/>
<keyword evidence="1" id="KW-0472">Membrane</keyword>
<name>A0A8G0LLV9_9HYPO</name>
<sequence length="65" mass="7022">MASLAPSAVDVNTETIVVASCLGGGLLLATALIVTIMIVKRRARLRKLQEKDLKMEATKAWAREV</sequence>
<protein>
    <submittedName>
        <fullName evidence="2">Uncharacterized protein</fullName>
    </submittedName>
</protein>
<keyword evidence="3" id="KW-1185">Reference proteome</keyword>
<accession>A0A8G0LLV9</accession>
<organism evidence="2 3">
    <name type="scientific">Trichoderma simmonsii</name>
    <dbReference type="NCBI Taxonomy" id="1491479"/>
    <lineage>
        <taxon>Eukaryota</taxon>
        <taxon>Fungi</taxon>
        <taxon>Dikarya</taxon>
        <taxon>Ascomycota</taxon>
        <taxon>Pezizomycotina</taxon>
        <taxon>Sordariomycetes</taxon>
        <taxon>Hypocreomycetidae</taxon>
        <taxon>Hypocreales</taxon>
        <taxon>Hypocreaceae</taxon>
        <taxon>Trichoderma</taxon>
    </lineage>
</organism>
<keyword evidence="1" id="KW-0812">Transmembrane</keyword>
<evidence type="ECO:0000313" key="3">
    <source>
        <dbReference type="Proteomes" id="UP000826661"/>
    </source>
</evidence>
<gene>
    <name evidence="2" type="ORF">H0G86_009444</name>
</gene>
<dbReference type="Proteomes" id="UP000826661">
    <property type="component" value="Chromosome V"/>
</dbReference>
<dbReference type="EMBL" id="CP075868">
    <property type="protein sequence ID" value="QYT02440.1"/>
    <property type="molecule type" value="Genomic_DNA"/>
</dbReference>
<evidence type="ECO:0000313" key="2">
    <source>
        <dbReference type="EMBL" id="QYT02440.1"/>
    </source>
</evidence>
<reference evidence="2 3" key="1">
    <citation type="journal article" date="2021" name="BMC Genomics">
        <title>Telomere-to-telomere genome assembly of asparaginase-producing Trichoderma simmonsii.</title>
        <authorList>
            <person name="Chung D."/>
            <person name="Kwon Y.M."/>
            <person name="Yang Y."/>
        </authorList>
    </citation>
    <scope>NUCLEOTIDE SEQUENCE [LARGE SCALE GENOMIC DNA]</scope>
    <source>
        <strain evidence="2 3">GH-Sj1</strain>
    </source>
</reference>
<feature type="transmembrane region" description="Helical" evidence="1">
    <location>
        <begin position="16"/>
        <end position="39"/>
    </location>
</feature>
<keyword evidence="1" id="KW-1133">Transmembrane helix</keyword>
<evidence type="ECO:0000256" key="1">
    <source>
        <dbReference type="SAM" id="Phobius"/>
    </source>
</evidence>